<dbReference type="InterPro" id="IPR045292">
    <property type="entry name" value="Complex1_LYR_NDUFB9_LYRM3"/>
</dbReference>
<gene>
    <name evidence="18" type="primary">SPOSA6832_01196</name>
</gene>
<dbReference type="EMBL" id="CENE01000003">
    <property type="protein sequence ID" value="CEQ39654.1"/>
    <property type="molecule type" value="Genomic_DNA"/>
</dbReference>
<evidence type="ECO:0000256" key="15">
    <source>
        <dbReference type="ARBA" id="ARBA00032528"/>
    </source>
</evidence>
<evidence type="ECO:0000256" key="9">
    <source>
        <dbReference type="ARBA" id="ARBA00022792"/>
    </source>
</evidence>
<evidence type="ECO:0000256" key="7">
    <source>
        <dbReference type="ARBA" id="ARBA00022553"/>
    </source>
</evidence>
<dbReference type="GO" id="GO:0006120">
    <property type="term" value="P:mitochondrial electron transport, NADH to ubiquinone"/>
    <property type="evidence" value="ECO:0007669"/>
    <property type="project" value="InterPro"/>
</dbReference>
<evidence type="ECO:0000313" key="19">
    <source>
        <dbReference type="Proteomes" id="UP000243876"/>
    </source>
</evidence>
<keyword evidence="13" id="KW-0472">Membrane</keyword>
<evidence type="ECO:0000256" key="12">
    <source>
        <dbReference type="ARBA" id="ARBA00023128"/>
    </source>
</evidence>
<dbReference type="OrthoDB" id="13598at2759"/>
<dbReference type="Pfam" id="PF05347">
    <property type="entry name" value="Complex1_LYR"/>
    <property type="match status" value="1"/>
</dbReference>
<evidence type="ECO:0000256" key="2">
    <source>
        <dbReference type="ARBA" id="ARBA00004443"/>
    </source>
</evidence>
<feature type="non-terminal residue" evidence="18">
    <location>
        <position position="1"/>
    </location>
</feature>
<comment type="subcellular location">
    <subcellularLocation>
        <location evidence="2">Mitochondrion inner membrane</location>
        <topology evidence="2">Peripheral membrane protein</topology>
        <orientation evidence="2">Matrix side</orientation>
    </subcellularLocation>
</comment>
<evidence type="ECO:0000259" key="17">
    <source>
        <dbReference type="Pfam" id="PF05347"/>
    </source>
</evidence>
<protein>
    <recommendedName>
        <fullName evidence="5">NADH dehydrogenase [ubiquinone] 1 beta subcomplex subunit 9</fullName>
    </recommendedName>
    <alternativeName>
        <fullName evidence="14">Complex I-B22</fullName>
    </alternativeName>
    <alternativeName>
        <fullName evidence="15">NADH-ubiquinone oxidoreductase B22 subunit</fullName>
    </alternativeName>
</protein>
<name>A0A0D6EI79_SPOSA</name>
<evidence type="ECO:0000256" key="8">
    <source>
        <dbReference type="ARBA" id="ARBA00022660"/>
    </source>
</evidence>
<reference evidence="19" key="1">
    <citation type="submission" date="2015-02" db="EMBL/GenBank/DDBJ databases">
        <authorList>
            <person name="Gon?alves P."/>
        </authorList>
    </citation>
    <scope>NUCLEOTIDE SEQUENCE [LARGE SCALE GENOMIC DNA]</scope>
</reference>
<feature type="region of interest" description="Disordered" evidence="16">
    <location>
        <begin position="68"/>
        <end position="89"/>
    </location>
</feature>
<evidence type="ECO:0000256" key="16">
    <source>
        <dbReference type="SAM" id="MobiDB-lite"/>
    </source>
</evidence>
<keyword evidence="9" id="KW-0999">Mitochondrion inner membrane</keyword>
<evidence type="ECO:0000256" key="10">
    <source>
        <dbReference type="ARBA" id="ARBA00022982"/>
    </source>
</evidence>
<evidence type="ECO:0000256" key="13">
    <source>
        <dbReference type="ARBA" id="ARBA00023136"/>
    </source>
</evidence>
<evidence type="ECO:0000256" key="3">
    <source>
        <dbReference type="ARBA" id="ARBA00009508"/>
    </source>
</evidence>
<dbReference type="InterPro" id="IPR008011">
    <property type="entry name" value="Complex1_LYR_dom"/>
</dbReference>
<keyword evidence="10" id="KW-0249">Electron transport</keyword>
<comment type="function">
    <text evidence="1">Accessory subunit of the mitochondrial membrane respiratory chain NADH dehydrogenase (Complex I), that is believed to be not involved in catalysis. Complex I functions in the transfer of electrons from NADH to the respiratory chain. The immediate electron acceptor for the enzyme is believed to be ubiquinone.</text>
</comment>
<dbReference type="InterPro" id="IPR033034">
    <property type="entry name" value="NDUFB9"/>
</dbReference>
<keyword evidence="11" id="KW-0007">Acetylation</keyword>
<evidence type="ECO:0000256" key="1">
    <source>
        <dbReference type="ARBA" id="ARBA00002920"/>
    </source>
</evidence>
<keyword evidence="8" id="KW-0679">Respiratory chain</keyword>
<sequence length="144" mass="16677">MTRPSNAHRQYVQHLYRRALKGAQDCDLWRNKAIEIRAQFERNRNVRDPRAVAALLNEAEKEVQRLAHPDPYRPSHVHSGREGRRSERALSVLRRERGVAYGGVEEAFRSGPQRFGSKRTGGRLWAPEKAFRTCSCRDCREVPV</sequence>
<proteinExistence type="inferred from homology"/>
<comment type="similarity">
    <text evidence="3">Belongs to the complex I LYR family.</text>
</comment>
<keyword evidence="19" id="KW-1185">Reference proteome</keyword>
<keyword evidence="6" id="KW-0813">Transport</keyword>
<dbReference type="CDD" id="cd20263">
    <property type="entry name" value="Complex1_LYR_NDUFB9_LYRM3"/>
    <property type="match status" value="1"/>
</dbReference>
<evidence type="ECO:0000256" key="4">
    <source>
        <dbReference type="ARBA" id="ARBA00011790"/>
    </source>
</evidence>
<evidence type="ECO:0000256" key="14">
    <source>
        <dbReference type="ARBA" id="ARBA00030192"/>
    </source>
</evidence>
<keyword evidence="7" id="KW-0597">Phosphoprotein</keyword>
<organism evidence="18 19">
    <name type="scientific">Sporidiobolus salmonicolor</name>
    <name type="common">Yeast-like fungus</name>
    <name type="synonym">Sporobolomyces salmonicolor</name>
    <dbReference type="NCBI Taxonomy" id="5005"/>
    <lineage>
        <taxon>Eukaryota</taxon>
        <taxon>Fungi</taxon>
        <taxon>Dikarya</taxon>
        <taxon>Basidiomycota</taxon>
        <taxon>Pucciniomycotina</taxon>
        <taxon>Microbotryomycetes</taxon>
        <taxon>Sporidiobolales</taxon>
        <taxon>Sporidiobolaceae</taxon>
        <taxon>Sporobolomyces</taxon>
    </lineage>
</organism>
<evidence type="ECO:0000256" key="5">
    <source>
        <dbReference type="ARBA" id="ARBA00018684"/>
    </source>
</evidence>
<evidence type="ECO:0000313" key="18">
    <source>
        <dbReference type="EMBL" id="CEQ39654.1"/>
    </source>
</evidence>
<comment type="subunit">
    <text evidence="4">Mammalian complex I is composed of 45 different subunits.</text>
</comment>
<evidence type="ECO:0000256" key="11">
    <source>
        <dbReference type="ARBA" id="ARBA00022990"/>
    </source>
</evidence>
<dbReference type="AlphaFoldDB" id="A0A0D6EI79"/>
<evidence type="ECO:0000256" key="6">
    <source>
        <dbReference type="ARBA" id="ARBA00022448"/>
    </source>
</evidence>
<dbReference type="PANTHER" id="PTHR12868">
    <property type="entry name" value="NADH-UBIQUINONE OXIDOREDUCTASE B22 SUBUNIT"/>
    <property type="match status" value="1"/>
</dbReference>
<dbReference type="PANTHER" id="PTHR12868:SF0">
    <property type="entry name" value="NADH DEHYDROGENASE [UBIQUINONE] 1 BETA SUBCOMPLEX SUBUNIT 9"/>
    <property type="match status" value="1"/>
</dbReference>
<keyword evidence="12" id="KW-0496">Mitochondrion</keyword>
<accession>A0A0D6EI79</accession>
<dbReference type="Proteomes" id="UP000243876">
    <property type="component" value="Unassembled WGS sequence"/>
</dbReference>
<dbReference type="GO" id="GO:0005743">
    <property type="term" value="C:mitochondrial inner membrane"/>
    <property type="evidence" value="ECO:0007669"/>
    <property type="project" value="UniProtKB-SubCell"/>
</dbReference>
<feature type="domain" description="Complex 1 LYR protein" evidence="17">
    <location>
        <begin position="12"/>
        <end position="64"/>
    </location>
</feature>